<dbReference type="SUPFAM" id="SSF51126">
    <property type="entry name" value="Pectin lyase-like"/>
    <property type="match status" value="1"/>
</dbReference>
<gene>
    <name evidence="1" type="ORF">H4W31_006588</name>
</gene>
<name>A0A927QZZ0_9ACTN</name>
<evidence type="ECO:0000313" key="1">
    <source>
        <dbReference type="EMBL" id="MBE1490950.1"/>
    </source>
</evidence>
<dbReference type="NCBIfam" id="NF041518">
    <property type="entry name" value="choice_anch_Q"/>
    <property type="match status" value="1"/>
</dbReference>
<protein>
    <recommendedName>
        <fullName evidence="3">Right handed beta helix domain-containing protein</fullName>
    </recommendedName>
</protein>
<accession>A0A927QZZ0</accession>
<dbReference type="InterPro" id="IPR059226">
    <property type="entry name" value="Choice_anch_Q_dom"/>
</dbReference>
<dbReference type="InterPro" id="IPR012334">
    <property type="entry name" value="Pectin_lyas_fold"/>
</dbReference>
<dbReference type="EMBL" id="JADBEB010000001">
    <property type="protein sequence ID" value="MBE1490950.1"/>
    <property type="molecule type" value="Genomic_DNA"/>
</dbReference>
<proteinExistence type="predicted"/>
<keyword evidence="2" id="KW-1185">Reference proteome</keyword>
<sequence length="378" mass="38655">MFFIGDPAAAAEPHLYVTTTGSDTQPCTEVAPCATVQHAVDLVSPGSQAHIHVGEGTFEGGVSVGADRTVTIQGIGPGTLLSAMQTGTVVWAGGGLTDVRLVDLSVGLGSAYRGGGIHNRATMSLTRVVVAYNLAHEDGGGIFNLGTMAVTDSTVALNEARYGSGILNVGQMEIRNTAVRNNTVSGSSGAIEGAGGHLKLYDSSVVNNVGRRLSPGVGITMWASDASLDAVHVTVAGNRALAEEQASGGIAFQNSSSSSITGSIIANNSGLNCRLGSSAGLTLRYTLVGDRTCTASQGRDGGWAPPVEGMINGVDPMLGPLKDNGGPSYTTELLPGSPAINRIWGADVLCNGSDQRYVARRPSGPAWPCDMGAYETQH</sequence>
<dbReference type="Proteomes" id="UP000649753">
    <property type="component" value="Unassembled WGS sequence"/>
</dbReference>
<dbReference type="InterPro" id="IPR011050">
    <property type="entry name" value="Pectin_lyase_fold/virulence"/>
</dbReference>
<dbReference type="RefSeq" id="WP_192770136.1">
    <property type="nucleotide sequence ID" value="NZ_JADBEB010000001.1"/>
</dbReference>
<organism evidence="1 2">
    <name type="scientific">Plantactinospora soyae</name>
    <dbReference type="NCBI Taxonomy" id="1544732"/>
    <lineage>
        <taxon>Bacteria</taxon>
        <taxon>Bacillati</taxon>
        <taxon>Actinomycetota</taxon>
        <taxon>Actinomycetes</taxon>
        <taxon>Micromonosporales</taxon>
        <taxon>Micromonosporaceae</taxon>
        <taxon>Plantactinospora</taxon>
    </lineage>
</organism>
<dbReference type="AlphaFoldDB" id="A0A927QZZ0"/>
<comment type="caution">
    <text evidence="1">The sequence shown here is derived from an EMBL/GenBank/DDBJ whole genome shotgun (WGS) entry which is preliminary data.</text>
</comment>
<evidence type="ECO:0000313" key="2">
    <source>
        <dbReference type="Proteomes" id="UP000649753"/>
    </source>
</evidence>
<reference evidence="1" key="1">
    <citation type="submission" date="2020-10" db="EMBL/GenBank/DDBJ databases">
        <title>Sequencing the genomes of 1000 actinobacteria strains.</title>
        <authorList>
            <person name="Klenk H.-P."/>
        </authorList>
    </citation>
    <scope>NUCLEOTIDE SEQUENCE</scope>
    <source>
        <strain evidence="1">DSM 46832</strain>
    </source>
</reference>
<evidence type="ECO:0008006" key="3">
    <source>
        <dbReference type="Google" id="ProtNLM"/>
    </source>
</evidence>
<dbReference type="Gene3D" id="2.160.20.10">
    <property type="entry name" value="Single-stranded right-handed beta-helix, Pectin lyase-like"/>
    <property type="match status" value="1"/>
</dbReference>